<keyword evidence="9" id="KW-1185">Reference proteome</keyword>
<evidence type="ECO:0000256" key="2">
    <source>
        <dbReference type="ARBA" id="ARBA00022483"/>
    </source>
</evidence>
<dbReference type="InterPro" id="IPR001849">
    <property type="entry name" value="PH_domain"/>
</dbReference>
<feature type="domain" description="PH" evidence="7">
    <location>
        <begin position="690"/>
        <end position="881"/>
    </location>
</feature>
<dbReference type="GO" id="GO:1990504">
    <property type="term" value="P:dense core granule exocytosis"/>
    <property type="evidence" value="ECO:0007669"/>
    <property type="project" value="InterPro"/>
</dbReference>
<dbReference type="Gene3D" id="2.30.29.30">
    <property type="entry name" value="Pleckstrin-homology domain (PH domain)/Phosphotyrosine-binding domain (PTB)"/>
    <property type="match status" value="1"/>
</dbReference>
<keyword evidence="3" id="KW-0479">Metal-binding</keyword>
<dbReference type="PANTHER" id="PTHR12166">
    <property type="entry name" value="CALCIUM-DEPENDENT SECRETION ACTIVATOR"/>
    <property type="match status" value="1"/>
</dbReference>
<dbReference type="GO" id="GO:0016079">
    <property type="term" value="P:synaptic vesicle exocytosis"/>
    <property type="evidence" value="ECO:0007669"/>
    <property type="project" value="InterPro"/>
</dbReference>
<feature type="compositionally biased region" description="Polar residues" evidence="6">
    <location>
        <begin position="1387"/>
        <end position="1402"/>
    </location>
</feature>
<evidence type="ECO:0000313" key="8">
    <source>
        <dbReference type="EMBL" id="VDO06392.1"/>
    </source>
</evidence>
<evidence type="ECO:0000256" key="6">
    <source>
        <dbReference type="SAM" id="MobiDB-lite"/>
    </source>
</evidence>
<feature type="region of interest" description="Disordered" evidence="6">
    <location>
        <begin position="1"/>
        <end position="70"/>
    </location>
</feature>
<dbReference type="PROSITE" id="PS50003">
    <property type="entry name" value="PH_DOMAIN"/>
    <property type="match status" value="1"/>
</dbReference>
<evidence type="ECO:0000256" key="3">
    <source>
        <dbReference type="ARBA" id="ARBA00022723"/>
    </source>
</evidence>
<keyword evidence="2" id="KW-0268">Exocytosis</keyword>
<evidence type="ECO:0000259" key="7">
    <source>
        <dbReference type="PROSITE" id="PS50003"/>
    </source>
</evidence>
<reference evidence="8 9" key="1">
    <citation type="submission" date="2018-11" db="EMBL/GenBank/DDBJ databases">
        <authorList>
            <consortium name="Pathogen Informatics"/>
        </authorList>
    </citation>
    <scope>NUCLEOTIDE SEQUENCE [LARGE SCALE GENOMIC DNA]</scope>
</reference>
<dbReference type="SMART" id="SM00233">
    <property type="entry name" value="PH"/>
    <property type="match status" value="1"/>
</dbReference>
<comment type="subcellular location">
    <subcellularLocation>
        <location evidence="1">Cytoplasmic vesicle membrane</location>
    </subcellularLocation>
</comment>
<feature type="compositionally biased region" description="Basic and acidic residues" evidence="6">
    <location>
        <begin position="163"/>
        <end position="176"/>
    </location>
</feature>
<gene>
    <name evidence="8" type="ORF">HNAJ_LOCUS9742</name>
</gene>
<name>A0A3P7VM19_RODNA</name>
<keyword evidence="5" id="KW-0968">Cytoplasmic vesicle</keyword>
<feature type="compositionally biased region" description="Basic and acidic residues" evidence="6">
    <location>
        <begin position="20"/>
        <end position="32"/>
    </location>
</feature>
<evidence type="ECO:0000256" key="1">
    <source>
        <dbReference type="ARBA" id="ARBA00004156"/>
    </source>
</evidence>
<feature type="region of interest" description="Disordered" evidence="6">
    <location>
        <begin position="146"/>
        <end position="191"/>
    </location>
</feature>
<dbReference type="InterPro" id="IPR057457">
    <property type="entry name" value="CAPS_C2"/>
</dbReference>
<protein>
    <recommendedName>
        <fullName evidence="7">PH domain-containing protein</fullName>
    </recommendedName>
</protein>
<sequence>MDETDSIVSSRSRQTATVSKVKETESLSRRSGFESQQSITQTNPLTSRTSSMKVHRPMPSSSSASIYSFADDNRSQHQAVTLQTPVLSAAEDRSSSDRSNQWSSSDLSSIRSCSIVSVPVTSYDTTQPYEGSAIFETSASSYANSLIGPSGEPLGSSRYPSPGERRGTVESNRSRSETTGTSNASLSTVPSTSADAAEDLHKLRLQLYVFVLRCIAYPFTVPLPQDPVRRYLKVTREYLNVLRERFTAFLNKELQIVCDEAFFNAVLHFDEIYLRNESVERAVIAGGFSMNDIREVFVRSIEQRLQRFEEIDGLPKQTVIGAWKVKFDQICRGGEGPCPIANRLGSPQLELTNPTKEQLYDLFMRILSIKKYEHQILYNACQLDNVDEQAAQIRRELADRKTYLEEIAINRRYPKMVHKEMEVQYVEEQIKNLNQLMLQLETVPVGKSHGYSAGVGSGAVGVVVQLQRRLKKYSAHPQQQSGSQNPFPLSTQLTLGLLPIQQNGDLDVRRGAISSLSPVHRTSIMPWVTGDDGQQHQLVTDGSNVQLRCSFNHIGGNISKMNIQLSFNLQIMICQLRPLRHLVGNKQVFCTIEVEGCPERQRTASVNAAKPIWDTLAEFETSHPLPCVKLKLLKESSGAFSLDHKELGRVVLMPNPSTSHLPTWYKLQPTKRCNDAIELQVAVRQERPSNLKHCGFCWVQGRSTFKKWKIRYICLIQVSQYTFIMAAFKEAKSIAYESMVIEGYTVDYCEANQELLSVAKAELATESGGLLSSSMPSLNKVKGGGSGSISVTFSGGNRSKNPSVVMVPTSREVASLQCSEDANNGGNGTGVTALGGPSISVSRRLPRFFFNLVKEGDTLTFAVFEETELHSWVQAIHRATGQSHKPVPTTRMISKTQLRKGDRDSAHHLGVSSLVAVKPYEVDHLPLLKELFVRMLEYRTKDPFVSLGWLSPSQCLVLDEYCNRYSIRECQRNLLFLNELLNYGEQDIMIDIELIFQSYVLCADHVQGKTKEKGINTVLNIEMDDFQRLRTRLLVFLEKRLTGFRFHFPFNRPEGGLEKLLALLDRVMAHSNEGSASVEAVRSMVRVCLRNAAVLNYEKVFDLSQQEAKKHEDPSDAGLDTHVTRLRNLLRLSEICIDTLQQNDDYFAKSFIWYGDLFVEHAENFLSLFQMDMSDVLDNIPADNWGVFQVFQFLNGCLLNSETLANGQFHSALLDRFAPIVENYLSLMETSITKFLVAGIEKETWVPLSDEGAQTGKLSFTIYPLHLSVHFPLCNYALCYRICLFWSTNSSGFSFNEFASDRETGYIFGQPSDLPRLFWDYTLRAESSDLVAGSSISSQTHPETDTESYRSLSMQRRNRSIRHIPTNDGTGAGSGGNDSSSPPPPHRQNTLSRPPLTNTYNGLKSYSARTSRITRNSTVVGPTSAFLNVLSRSRPLAFVSRVMNPAASIRSASVNMGRQSIVVITPPPTSASANESVLDAEGERMEHSDLAAELACARCCRTVGTLIFRLYALKDFIEELGWPERVKASGWADSTRKMCSSLLREAAKRTLVELDSHLRQSSKSTDLIVPLECLTMINTITAIRMQLFSLCHRNESEVAGDVQSGSKTESPGEISISQPTSVGASISPFTNVYMTTMTNLMKSIVLTEWIEFENRKKFQLVTSISGLNWINHSS</sequence>
<evidence type="ECO:0000313" key="9">
    <source>
        <dbReference type="Proteomes" id="UP000278807"/>
    </source>
</evidence>
<dbReference type="PANTHER" id="PTHR12166:SF8">
    <property type="entry name" value="CALCIUM-DEPENDENT SECRETION ACTIVATOR"/>
    <property type="match status" value="1"/>
</dbReference>
<dbReference type="InterPro" id="IPR033227">
    <property type="entry name" value="CAPS"/>
</dbReference>
<feature type="compositionally biased region" description="Polar residues" evidence="6">
    <location>
        <begin position="33"/>
        <end position="52"/>
    </location>
</feature>
<keyword evidence="4" id="KW-0106">Calcium</keyword>
<feature type="compositionally biased region" description="Polar residues" evidence="6">
    <location>
        <begin position="177"/>
        <end position="191"/>
    </location>
</feature>
<feature type="compositionally biased region" description="Polar residues" evidence="6">
    <location>
        <begin position="1"/>
        <end position="18"/>
    </location>
</feature>
<dbReference type="OrthoDB" id="10063282at2759"/>
<feature type="region of interest" description="Disordered" evidence="6">
    <location>
        <begin position="83"/>
        <end position="105"/>
    </location>
</feature>
<feature type="region of interest" description="Disordered" evidence="6">
    <location>
        <begin position="1332"/>
        <end position="1402"/>
    </location>
</feature>
<dbReference type="Proteomes" id="UP000278807">
    <property type="component" value="Unassembled WGS sequence"/>
</dbReference>
<proteinExistence type="predicted"/>
<dbReference type="SMART" id="SM01145">
    <property type="entry name" value="DUF1041"/>
    <property type="match status" value="1"/>
</dbReference>
<dbReference type="Pfam" id="PF25341">
    <property type="entry name" value="C2_CAPS"/>
    <property type="match status" value="1"/>
</dbReference>
<dbReference type="GO" id="GO:0046872">
    <property type="term" value="F:metal ion binding"/>
    <property type="evidence" value="ECO:0007669"/>
    <property type="project" value="UniProtKB-KW"/>
</dbReference>
<accession>A0A3P7VM19</accession>
<evidence type="ECO:0000256" key="5">
    <source>
        <dbReference type="ARBA" id="ARBA00023329"/>
    </source>
</evidence>
<dbReference type="Pfam" id="PF06292">
    <property type="entry name" value="MUN"/>
    <property type="match status" value="2"/>
</dbReference>
<evidence type="ECO:0000256" key="4">
    <source>
        <dbReference type="ARBA" id="ARBA00022837"/>
    </source>
</evidence>
<dbReference type="EMBL" id="UZAE01012731">
    <property type="protein sequence ID" value="VDO06392.1"/>
    <property type="molecule type" value="Genomic_DNA"/>
</dbReference>
<dbReference type="SUPFAM" id="SSF50729">
    <property type="entry name" value="PH domain-like"/>
    <property type="match status" value="1"/>
</dbReference>
<organism evidence="8 9">
    <name type="scientific">Rodentolepis nana</name>
    <name type="common">Dwarf tapeworm</name>
    <name type="synonym">Hymenolepis nana</name>
    <dbReference type="NCBI Taxonomy" id="102285"/>
    <lineage>
        <taxon>Eukaryota</taxon>
        <taxon>Metazoa</taxon>
        <taxon>Spiralia</taxon>
        <taxon>Lophotrochozoa</taxon>
        <taxon>Platyhelminthes</taxon>
        <taxon>Cestoda</taxon>
        <taxon>Eucestoda</taxon>
        <taxon>Cyclophyllidea</taxon>
        <taxon>Hymenolepididae</taxon>
        <taxon>Rodentolepis</taxon>
    </lineage>
</organism>
<dbReference type="GO" id="GO:0030659">
    <property type="term" value="C:cytoplasmic vesicle membrane"/>
    <property type="evidence" value="ECO:0007669"/>
    <property type="project" value="UniProtKB-SubCell"/>
</dbReference>
<dbReference type="InterPro" id="IPR011993">
    <property type="entry name" value="PH-like_dom_sf"/>
</dbReference>
<dbReference type="InterPro" id="IPR010439">
    <property type="entry name" value="MUN_dom"/>
</dbReference>
<dbReference type="GO" id="GO:0098793">
    <property type="term" value="C:presynapse"/>
    <property type="evidence" value="ECO:0007669"/>
    <property type="project" value="GOC"/>
</dbReference>